<dbReference type="NCBIfam" id="NF033193">
    <property type="entry name" value="lipo_NDxxF"/>
    <property type="match status" value="1"/>
</dbReference>
<dbReference type="Proteomes" id="UP000254047">
    <property type="component" value="Unassembled WGS sequence"/>
</dbReference>
<evidence type="ECO:0000256" key="1">
    <source>
        <dbReference type="SAM" id="SignalP"/>
    </source>
</evidence>
<accession>A0A380G353</accession>
<dbReference type="EMBL" id="UHDO01000001">
    <property type="protein sequence ID" value="SUM45202.1"/>
    <property type="molecule type" value="Genomic_DNA"/>
</dbReference>
<name>A0A380G353_9STAP</name>
<keyword evidence="1" id="KW-0732">Signal</keyword>
<protein>
    <submittedName>
        <fullName evidence="3">NDxxF motif lipoprotein</fullName>
    </submittedName>
    <submittedName>
        <fullName evidence="2">Putative lipoprotein</fullName>
    </submittedName>
</protein>
<dbReference type="GeneID" id="48903165"/>
<evidence type="ECO:0000313" key="5">
    <source>
        <dbReference type="Proteomes" id="UP000297598"/>
    </source>
</evidence>
<accession>A0A5F1B0C0</accession>
<dbReference type="Proteomes" id="UP000297598">
    <property type="component" value="Unassembled WGS sequence"/>
</dbReference>
<dbReference type="OrthoDB" id="2411160at2"/>
<keyword evidence="2" id="KW-0449">Lipoprotein</keyword>
<feature type="signal peptide" evidence="1">
    <location>
        <begin position="1"/>
        <end position="21"/>
    </location>
</feature>
<sequence length="212" mass="23872">MKKSIIVGAFLTLLLTLSACAPHNDDSDDKNEDHLQSNGITAPKHAKNVTDKDIFTSDKTNQKISEDEMNKAIQKYLDVNSDILDNKYILQSQIDKQSGGQTRVTKAQANKLSKLSNVAVKNDLHFKKFVENNTIPAGYKDNVTRIINYFNALNSTISDIDEKIEQLNYEPQNTINVVDVPTHYAGDVNGKQQNKIKKFLNDKNIKTDVFDK</sequence>
<dbReference type="PROSITE" id="PS51257">
    <property type="entry name" value="PROKAR_LIPOPROTEIN"/>
    <property type="match status" value="1"/>
</dbReference>
<gene>
    <name evidence="3" type="ORF">BJR09_05465</name>
    <name evidence="2" type="ORF">NCTC13830_02622</name>
</gene>
<dbReference type="AlphaFoldDB" id="A0A380G353"/>
<dbReference type="EMBL" id="SRLS01000006">
    <property type="protein sequence ID" value="TGE17967.1"/>
    <property type="molecule type" value="Genomic_DNA"/>
</dbReference>
<keyword evidence="5" id="KW-1185">Reference proteome</keyword>
<feature type="chain" id="PRO_5044586680" evidence="1">
    <location>
        <begin position="22"/>
        <end position="212"/>
    </location>
</feature>
<reference evidence="2 4" key="1">
    <citation type="submission" date="2018-06" db="EMBL/GenBank/DDBJ databases">
        <authorList>
            <consortium name="Pathogen Informatics"/>
            <person name="Doyle S."/>
        </authorList>
    </citation>
    <scope>NUCLEOTIDE SEQUENCE [LARGE SCALE GENOMIC DNA]</scope>
    <source>
        <strain evidence="2 4">NCTC13830</strain>
    </source>
</reference>
<organism evidence="2 4">
    <name type="scientific">Staphylococcus petrasii</name>
    <dbReference type="NCBI Taxonomy" id="1276936"/>
    <lineage>
        <taxon>Bacteria</taxon>
        <taxon>Bacillati</taxon>
        <taxon>Bacillota</taxon>
        <taxon>Bacilli</taxon>
        <taxon>Bacillales</taxon>
        <taxon>Staphylococcaceae</taxon>
        <taxon>Staphylococcus</taxon>
    </lineage>
</organism>
<evidence type="ECO:0000313" key="3">
    <source>
        <dbReference type="EMBL" id="TGE17967.1"/>
    </source>
</evidence>
<reference evidence="3 5" key="2">
    <citation type="submission" date="2019-04" db="EMBL/GenBank/DDBJ databases">
        <title>Genomic characterization of Staphylococcus petrasii strains.</title>
        <authorList>
            <person name="Vrbovska V."/>
            <person name="Kovarovic V."/>
            <person name="Maslanova I."/>
            <person name="Indrakova A."/>
            <person name="Petras P."/>
            <person name="Sedo O."/>
            <person name="Svec P."/>
            <person name="Fisarova L."/>
            <person name="Sedlacek I."/>
            <person name="Doskar J."/>
            <person name="Pantucek R."/>
        </authorList>
    </citation>
    <scope>NUCLEOTIDE SEQUENCE [LARGE SCALE GENOMIC DNA]</scope>
    <source>
        <strain evidence="3 5">P5404</strain>
    </source>
</reference>
<evidence type="ECO:0000313" key="2">
    <source>
        <dbReference type="EMBL" id="SUM45202.1"/>
    </source>
</evidence>
<dbReference type="RefSeq" id="WP_103298380.1">
    <property type="nucleotide sequence ID" value="NZ_AP040368.1"/>
</dbReference>
<evidence type="ECO:0000313" key="4">
    <source>
        <dbReference type="Proteomes" id="UP000254047"/>
    </source>
</evidence>
<proteinExistence type="predicted"/>
<dbReference type="InterPro" id="IPR047903">
    <property type="entry name" value="NDxxF_lipo"/>
</dbReference>